<dbReference type="InterPro" id="IPR006143">
    <property type="entry name" value="RND_pump_MFP"/>
</dbReference>
<dbReference type="Gene3D" id="2.40.30.170">
    <property type="match status" value="1"/>
</dbReference>
<feature type="coiled-coil region" evidence="4">
    <location>
        <begin position="129"/>
        <end position="156"/>
    </location>
</feature>
<comment type="subcellular location">
    <subcellularLocation>
        <location evidence="1">Cell envelope</location>
    </subcellularLocation>
</comment>
<dbReference type="Gene3D" id="1.10.287.470">
    <property type="entry name" value="Helix hairpin bin"/>
    <property type="match status" value="1"/>
</dbReference>
<dbReference type="Proteomes" id="UP001500279">
    <property type="component" value="Unassembled WGS sequence"/>
</dbReference>
<comment type="similarity">
    <text evidence="2">Belongs to the membrane fusion protein (MFP) (TC 8.A.1) family.</text>
</comment>
<evidence type="ECO:0000313" key="7">
    <source>
        <dbReference type="EMBL" id="GAA0753564.1"/>
    </source>
</evidence>
<dbReference type="PANTHER" id="PTHR30469:SF18">
    <property type="entry name" value="RESISTANCE-NODULATION-CELL DIVISION (RND) EFFLUX MEMBRANE FUSION PROTEIN-RELATED"/>
    <property type="match status" value="1"/>
</dbReference>
<gene>
    <name evidence="7" type="ORF">GCM10009107_28890</name>
</gene>
<dbReference type="EMBL" id="BAAAEW010000018">
    <property type="protein sequence ID" value="GAA0753564.1"/>
    <property type="molecule type" value="Genomic_DNA"/>
</dbReference>
<evidence type="ECO:0000256" key="2">
    <source>
        <dbReference type="ARBA" id="ARBA00009477"/>
    </source>
</evidence>
<evidence type="ECO:0000256" key="4">
    <source>
        <dbReference type="SAM" id="Coils"/>
    </source>
</evidence>
<keyword evidence="3" id="KW-0813">Transport</keyword>
<dbReference type="PANTHER" id="PTHR30469">
    <property type="entry name" value="MULTIDRUG RESISTANCE PROTEIN MDTA"/>
    <property type="match status" value="1"/>
</dbReference>
<accession>A0ABP3VAG6</accession>
<feature type="domain" description="Multidrug resistance protein MdtA-like C-terminal permuted SH3" evidence="6">
    <location>
        <begin position="281"/>
        <end position="336"/>
    </location>
</feature>
<dbReference type="Gene3D" id="2.40.50.100">
    <property type="match status" value="1"/>
</dbReference>
<keyword evidence="8" id="KW-1185">Reference proteome</keyword>
<dbReference type="Pfam" id="PF25917">
    <property type="entry name" value="BSH_RND"/>
    <property type="match status" value="1"/>
</dbReference>
<dbReference type="Gene3D" id="2.40.420.20">
    <property type="match status" value="1"/>
</dbReference>
<dbReference type="InterPro" id="IPR058627">
    <property type="entry name" value="MdtA-like_C"/>
</dbReference>
<evidence type="ECO:0000259" key="5">
    <source>
        <dbReference type="Pfam" id="PF25917"/>
    </source>
</evidence>
<organism evidence="7 8">
    <name type="scientific">Ideonella azotifigens</name>
    <dbReference type="NCBI Taxonomy" id="513160"/>
    <lineage>
        <taxon>Bacteria</taxon>
        <taxon>Pseudomonadati</taxon>
        <taxon>Pseudomonadota</taxon>
        <taxon>Betaproteobacteria</taxon>
        <taxon>Burkholderiales</taxon>
        <taxon>Sphaerotilaceae</taxon>
        <taxon>Ideonella</taxon>
    </lineage>
</organism>
<protein>
    <submittedName>
        <fullName evidence="7">Efflux RND transporter periplasmic adaptor subunit</fullName>
    </submittedName>
</protein>
<name>A0ABP3VAG6_9BURK</name>
<dbReference type="SUPFAM" id="SSF111369">
    <property type="entry name" value="HlyD-like secretion proteins"/>
    <property type="match status" value="1"/>
</dbReference>
<sequence>MLAALALLGLAACSKQEAPPEPVRAVRTMKVNDGSARSSRDYAAEIRARTESQLGFRVGGKLQSRPVNLGDTVRRGQVLAQLDPQDLQLGQASAQAALMAAQSSFTQADADLKRYRELRAKGFIGEAELEKHDLAQKTAQAQLDQAKAQMSVQRNQTGYASLAAEASGVITAVSAEPGQVLAAGTAVVRLAHDGPRDAVFTVPEDRIGEFRALIGKTGGVALQAWGANESAPATIHEVAAAADSTTRTFQVKADIGNAPLRLGQTATIRVNGTDQAGVIRLPLSALIELKGQSAVWLFDAAAGTVRQQVVSVSGADGNTVIVTGGLKAGDEVVTAGTHVLNPGQKVKRYAEPVPASAPAMTPAPAASH</sequence>
<dbReference type="Pfam" id="PF25967">
    <property type="entry name" value="RND-MFP_C"/>
    <property type="match status" value="1"/>
</dbReference>
<dbReference type="InterPro" id="IPR058625">
    <property type="entry name" value="MdtA-like_BSH"/>
</dbReference>
<evidence type="ECO:0000259" key="6">
    <source>
        <dbReference type="Pfam" id="PF25967"/>
    </source>
</evidence>
<keyword evidence="4" id="KW-0175">Coiled coil</keyword>
<proteinExistence type="inferred from homology"/>
<comment type="caution">
    <text evidence="7">The sequence shown here is derived from an EMBL/GenBank/DDBJ whole genome shotgun (WGS) entry which is preliminary data.</text>
</comment>
<dbReference type="NCBIfam" id="TIGR01730">
    <property type="entry name" value="RND_mfp"/>
    <property type="match status" value="1"/>
</dbReference>
<reference evidence="8" key="1">
    <citation type="journal article" date="2019" name="Int. J. Syst. Evol. Microbiol.">
        <title>The Global Catalogue of Microorganisms (GCM) 10K type strain sequencing project: providing services to taxonomists for standard genome sequencing and annotation.</title>
        <authorList>
            <consortium name="The Broad Institute Genomics Platform"/>
            <consortium name="The Broad Institute Genome Sequencing Center for Infectious Disease"/>
            <person name="Wu L."/>
            <person name="Ma J."/>
        </authorList>
    </citation>
    <scope>NUCLEOTIDE SEQUENCE [LARGE SCALE GENOMIC DNA]</scope>
    <source>
        <strain evidence="8">JCM 15503</strain>
    </source>
</reference>
<evidence type="ECO:0000256" key="1">
    <source>
        <dbReference type="ARBA" id="ARBA00004196"/>
    </source>
</evidence>
<dbReference type="RefSeq" id="WP_233446799.1">
    <property type="nucleotide sequence ID" value="NZ_VIDT01000020.1"/>
</dbReference>
<feature type="domain" description="Multidrug resistance protein MdtA-like barrel-sandwich hybrid" evidence="5">
    <location>
        <begin position="55"/>
        <end position="186"/>
    </location>
</feature>
<evidence type="ECO:0000313" key="8">
    <source>
        <dbReference type="Proteomes" id="UP001500279"/>
    </source>
</evidence>
<evidence type="ECO:0000256" key="3">
    <source>
        <dbReference type="ARBA" id="ARBA00022448"/>
    </source>
</evidence>